<dbReference type="InterPro" id="IPR001895">
    <property type="entry name" value="RASGEF_cat_dom"/>
</dbReference>
<dbReference type="Gene3D" id="1.10.840.10">
    <property type="entry name" value="Ras guanine-nucleotide exchange factors catalytic domain"/>
    <property type="match status" value="1"/>
</dbReference>
<evidence type="ECO:0000313" key="2">
    <source>
        <dbReference type="EMBL" id="KTD09436.1"/>
    </source>
</evidence>
<dbReference type="InterPro" id="IPR023578">
    <property type="entry name" value="Ras_GEF_dom_sf"/>
</dbReference>
<gene>
    <name evidence="2" type="ORF">Ljam_0786</name>
</gene>
<dbReference type="STRING" id="455.Ljam_0786"/>
<dbReference type="Pfam" id="PF00617">
    <property type="entry name" value="RasGEF"/>
    <property type="match status" value="1"/>
</dbReference>
<dbReference type="GO" id="GO:0005085">
    <property type="term" value="F:guanyl-nucleotide exchange factor activity"/>
    <property type="evidence" value="ECO:0007669"/>
    <property type="project" value="InterPro"/>
</dbReference>
<dbReference type="AlphaFoldDB" id="A0A0W0UNT2"/>
<dbReference type="RefSeq" id="WP_058448826.1">
    <property type="nucleotide sequence ID" value="NZ_CAAAJF010000006.1"/>
</dbReference>
<evidence type="ECO:0000313" key="3">
    <source>
        <dbReference type="Proteomes" id="UP000054715"/>
    </source>
</evidence>
<comment type="caution">
    <text evidence="2">The sequence shown here is derived from an EMBL/GenBank/DDBJ whole genome shotgun (WGS) entry which is preliminary data.</text>
</comment>
<dbReference type="InterPro" id="IPR036964">
    <property type="entry name" value="RASGEF_cat_dom_sf"/>
</dbReference>
<accession>A0A0W0UNT2</accession>
<dbReference type="PATRIC" id="fig|455.5.peg.837"/>
<proteinExistence type="predicted"/>
<dbReference type="GO" id="GO:0007264">
    <property type="term" value="P:small GTPase-mediated signal transduction"/>
    <property type="evidence" value="ECO:0007669"/>
    <property type="project" value="InterPro"/>
</dbReference>
<reference evidence="2 3" key="1">
    <citation type="submission" date="2015-11" db="EMBL/GenBank/DDBJ databases">
        <title>Genomic analysis of 38 Legionella species identifies large and diverse effector repertoires.</title>
        <authorList>
            <person name="Burstein D."/>
            <person name="Amaro F."/>
            <person name="Zusman T."/>
            <person name="Lifshitz Z."/>
            <person name="Cohen O."/>
            <person name="Gilbert J.A."/>
            <person name="Pupko T."/>
            <person name="Shuman H.A."/>
            <person name="Segal G."/>
        </authorList>
    </citation>
    <scope>NUCLEOTIDE SEQUENCE [LARGE SCALE GENOMIC DNA]</scope>
    <source>
        <strain evidence="2 3">JA-26-G1-E2</strain>
    </source>
</reference>
<organism evidence="2 3">
    <name type="scientific">Legionella jamestowniensis</name>
    <dbReference type="NCBI Taxonomy" id="455"/>
    <lineage>
        <taxon>Bacteria</taxon>
        <taxon>Pseudomonadati</taxon>
        <taxon>Pseudomonadota</taxon>
        <taxon>Gammaproteobacteria</taxon>
        <taxon>Legionellales</taxon>
        <taxon>Legionellaceae</taxon>
        <taxon>Legionella</taxon>
    </lineage>
</organism>
<evidence type="ECO:0000259" key="1">
    <source>
        <dbReference type="Pfam" id="PF00617"/>
    </source>
</evidence>
<dbReference type="EMBL" id="LNYG01000012">
    <property type="protein sequence ID" value="KTD09436.1"/>
    <property type="molecule type" value="Genomic_DNA"/>
</dbReference>
<name>A0A0W0UNT2_9GAMM</name>
<protein>
    <recommendedName>
        <fullName evidence="1">Ras-GEF domain-containing protein</fullName>
    </recommendedName>
</protein>
<sequence>MSKVNISTWVKNFGFLLEAVIPLDAVQLNVGKKISDFNNNLKLAKDNKEIVRTQAKIIDCKLRQAFSKLSINDFSDPSGFAEMKKASFRVKHYLDVRSTLESYIKNNIEGYKQKELQLRGFQQWLMTAEHLQKAQCYEGAFLVINALLQLDIKFKLTPHLSASDQRKFANHMEMISPSGNFIKLRKEIAQAKSAQKFVPVFLRAKDITTLNYLLEENSNAETKEANFKKKIGILKGIKQEQTQKVPALPDELEKIYQRAQARYGSECHVPAKHIEDKNQFNSSSNKADLPAGNETTHYRVIKIRTEKSTRVYLHNELPSFWQKEYRETVQMEQLISQSSINLAR</sequence>
<dbReference type="Proteomes" id="UP000054715">
    <property type="component" value="Unassembled WGS sequence"/>
</dbReference>
<feature type="domain" description="Ras-GEF" evidence="1">
    <location>
        <begin position="87"/>
        <end position="229"/>
    </location>
</feature>
<dbReference type="SUPFAM" id="SSF48366">
    <property type="entry name" value="Ras GEF"/>
    <property type="match status" value="1"/>
</dbReference>